<evidence type="ECO:0000256" key="5">
    <source>
        <dbReference type="ARBA" id="ARBA00022989"/>
    </source>
</evidence>
<reference evidence="9" key="1">
    <citation type="submission" date="2016-11" db="UniProtKB">
        <authorList>
            <consortium name="WormBaseParasite"/>
        </authorList>
    </citation>
    <scope>IDENTIFICATION</scope>
</reference>
<name>A0A1I7XN68_HETBA</name>
<dbReference type="Pfam" id="PF09815">
    <property type="entry name" value="XK-related"/>
    <property type="match status" value="2"/>
</dbReference>
<dbReference type="AlphaFoldDB" id="A0A1I7XN68"/>
<protein>
    <recommendedName>
        <fullName evidence="7">XK-related protein</fullName>
    </recommendedName>
</protein>
<evidence type="ECO:0000256" key="4">
    <source>
        <dbReference type="ARBA" id="ARBA00022692"/>
    </source>
</evidence>
<evidence type="ECO:0000256" key="6">
    <source>
        <dbReference type="ARBA" id="ARBA00023136"/>
    </source>
</evidence>
<dbReference type="InterPro" id="IPR018629">
    <property type="entry name" value="XK-rel"/>
</dbReference>
<feature type="transmembrane region" description="Helical" evidence="7">
    <location>
        <begin position="275"/>
        <end position="301"/>
    </location>
</feature>
<keyword evidence="6 7" id="KW-0472">Membrane</keyword>
<dbReference type="PANTHER" id="PTHR16024">
    <property type="entry name" value="XK-RELATED PROTEIN"/>
    <property type="match status" value="1"/>
</dbReference>
<keyword evidence="4 7" id="KW-0812">Transmembrane</keyword>
<evidence type="ECO:0000256" key="1">
    <source>
        <dbReference type="ARBA" id="ARBA00004651"/>
    </source>
</evidence>
<dbReference type="WBParaSite" id="Hba_18935">
    <property type="protein sequence ID" value="Hba_18935"/>
    <property type="gene ID" value="Hba_18935"/>
</dbReference>
<dbReference type="GO" id="GO:0043652">
    <property type="term" value="P:engulfment of apoptotic cell"/>
    <property type="evidence" value="ECO:0007669"/>
    <property type="project" value="TreeGrafter"/>
</dbReference>
<comment type="similarity">
    <text evidence="2 7">Belongs to the XK family.</text>
</comment>
<dbReference type="InterPro" id="IPR050895">
    <property type="entry name" value="XK-related_scramblase"/>
</dbReference>
<dbReference type="GO" id="GO:1902742">
    <property type="term" value="P:apoptotic process involved in development"/>
    <property type="evidence" value="ECO:0007669"/>
    <property type="project" value="TreeGrafter"/>
</dbReference>
<keyword evidence="5 7" id="KW-1133">Transmembrane helix</keyword>
<dbReference type="GO" id="GO:0005886">
    <property type="term" value="C:plasma membrane"/>
    <property type="evidence" value="ECO:0007669"/>
    <property type="project" value="UniProtKB-SubCell"/>
</dbReference>
<keyword evidence="3" id="KW-1003">Cell membrane</keyword>
<sequence>MHAVMILLHFRNVIMLFEKRQAKLFHLIENVYEKDEEDAGIVEEQTDRIPRELTVHMFNIFCFCFAIVTYCLDFISDIVVALSHYNENRILPAIFILILSVIPSIVLNTVSYAWICDDNYANKSSKPSDEDVRSTSGNRNTRNESYLVHAIICLFQAGPLWWYYKAISYAIKFRRESDPYKQRKLFCRMVEAERDATLLRFFEAFLESAPQLLVQSYILSEYVWLRSIEGNCFHDLPKWGNLRTDTAALIIYNLFLIFIKYIFIFQLIWRTLTVMSRFIVIVTFLLGYHFSIVPALIFHYLISLGHVTALQSIDSGTSSTALEMGLLLINSAIHVFMPFNMAEGSTQWRYLIAYLIEAIEGVHYKLFKHVMLRNSTNGN</sequence>
<accession>A0A1I7XN68</accession>
<evidence type="ECO:0000313" key="8">
    <source>
        <dbReference type="Proteomes" id="UP000095283"/>
    </source>
</evidence>
<evidence type="ECO:0000256" key="2">
    <source>
        <dbReference type="ARBA" id="ARBA00008789"/>
    </source>
</evidence>
<feature type="transmembrane region" description="Helical" evidence="7">
    <location>
        <begin position="321"/>
        <end position="342"/>
    </location>
</feature>
<feature type="transmembrane region" description="Helical" evidence="7">
    <location>
        <begin position="58"/>
        <end position="82"/>
    </location>
</feature>
<proteinExistence type="inferred from homology"/>
<dbReference type="GO" id="GO:0070782">
    <property type="term" value="P:phosphatidylserine exposure on apoptotic cell surface"/>
    <property type="evidence" value="ECO:0007669"/>
    <property type="project" value="TreeGrafter"/>
</dbReference>
<comment type="subcellular location">
    <subcellularLocation>
        <location evidence="1">Cell membrane</location>
        <topology evidence="1">Multi-pass membrane protein</topology>
    </subcellularLocation>
    <subcellularLocation>
        <location evidence="7">Membrane</location>
        <topology evidence="7">Multi-pass membrane protein</topology>
    </subcellularLocation>
</comment>
<keyword evidence="8" id="KW-1185">Reference proteome</keyword>
<evidence type="ECO:0000313" key="9">
    <source>
        <dbReference type="WBParaSite" id="Hba_18935"/>
    </source>
</evidence>
<feature type="transmembrane region" description="Helical" evidence="7">
    <location>
        <begin position="94"/>
        <end position="115"/>
    </location>
</feature>
<evidence type="ECO:0000256" key="7">
    <source>
        <dbReference type="RuleBase" id="RU910716"/>
    </source>
</evidence>
<evidence type="ECO:0000256" key="3">
    <source>
        <dbReference type="ARBA" id="ARBA00022475"/>
    </source>
</evidence>
<dbReference type="PANTHER" id="PTHR16024:SF6">
    <property type="entry name" value="XK-RELATED PROTEIN"/>
    <property type="match status" value="1"/>
</dbReference>
<feature type="transmembrane region" description="Helical" evidence="7">
    <location>
        <begin position="247"/>
        <end position="269"/>
    </location>
</feature>
<feature type="transmembrane region" description="Helical" evidence="7">
    <location>
        <begin position="146"/>
        <end position="164"/>
    </location>
</feature>
<organism evidence="8 9">
    <name type="scientific">Heterorhabditis bacteriophora</name>
    <name type="common">Entomopathogenic nematode worm</name>
    <dbReference type="NCBI Taxonomy" id="37862"/>
    <lineage>
        <taxon>Eukaryota</taxon>
        <taxon>Metazoa</taxon>
        <taxon>Ecdysozoa</taxon>
        <taxon>Nematoda</taxon>
        <taxon>Chromadorea</taxon>
        <taxon>Rhabditida</taxon>
        <taxon>Rhabditina</taxon>
        <taxon>Rhabditomorpha</taxon>
        <taxon>Strongyloidea</taxon>
        <taxon>Heterorhabditidae</taxon>
        <taxon>Heterorhabditis</taxon>
    </lineage>
</organism>
<dbReference type="Proteomes" id="UP000095283">
    <property type="component" value="Unplaced"/>
</dbReference>